<dbReference type="Proteomes" id="UP001195483">
    <property type="component" value="Unassembled WGS sequence"/>
</dbReference>
<dbReference type="PANTHER" id="PTHR13720:SF58">
    <property type="entry name" value="HELP DOMAIN-CONTAINING PROTEIN"/>
    <property type="match status" value="1"/>
</dbReference>
<keyword evidence="1" id="KW-0853">WD repeat</keyword>
<evidence type="ECO:0000313" key="5">
    <source>
        <dbReference type="EMBL" id="KAK3609963.1"/>
    </source>
</evidence>
<keyword evidence="6" id="KW-1185">Reference proteome</keyword>
<evidence type="ECO:0000256" key="1">
    <source>
        <dbReference type="ARBA" id="ARBA00022574"/>
    </source>
</evidence>
<comment type="caution">
    <text evidence="5">The sequence shown here is derived from an EMBL/GenBank/DDBJ whole genome shotgun (WGS) entry which is preliminary data.</text>
</comment>
<dbReference type="InterPro" id="IPR001680">
    <property type="entry name" value="WD40_rpt"/>
</dbReference>
<feature type="compositionally biased region" description="Basic and acidic residues" evidence="3">
    <location>
        <begin position="231"/>
        <end position="253"/>
    </location>
</feature>
<dbReference type="GO" id="GO:0008017">
    <property type="term" value="F:microtubule binding"/>
    <property type="evidence" value="ECO:0007669"/>
    <property type="project" value="TreeGrafter"/>
</dbReference>
<dbReference type="InterPro" id="IPR050630">
    <property type="entry name" value="WD_repeat_EMAP"/>
</dbReference>
<feature type="domain" description="EML-like first beta-propeller" evidence="4">
    <location>
        <begin position="351"/>
        <end position="454"/>
    </location>
</feature>
<dbReference type="SUPFAM" id="SSF50978">
    <property type="entry name" value="WD40 repeat-like"/>
    <property type="match status" value="1"/>
</dbReference>
<feature type="compositionally biased region" description="Basic and acidic residues" evidence="3">
    <location>
        <begin position="174"/>
        <end position="193"/>
    </location>
</feature>
<reference evidence="5" key="3">
    <citation type="submission" date="2023-05" db="EMBL/GenBank/DDBJ databases">
        <authorList>
            <person name="Smith C.H."/>
        </authorList>
    </citation>
    <scope>NUCLEOTIDE SEQUENCE</scope>
    <source>
        <strain evidence="5">CHS0354</strain>
        <tissue evidence="5">Mantle</tissue>
    </source>
</reference>
<dbReference type="Pfam" id="PF23409">
    <property type="entry name" value="Beta-prop_EML"/>
    <property type="match status" value="1"/>
</dbReference>
<feature type="region of interest" description="Disordered" evidence="3">
    <location>
        <begin position="208"/>
        <end position="260"/>
    </location>
</feature>
<reference evidence="5" key="2">
    <citation type="journal article" date="2021" name="Genome Biol. Evol.">
        <title>Developing a high-quality reference genome for a parasitic bivalve with doubly uniparental inheritance (Bivalvia: Unionida).</title>
        <authorList>
            <person name="Smith C.H."/>
        </authorList>
    </citation>
    <scope>NUCLEOTIDE SEQUENCE</scope>
    <source>
        <strain evidence="5">CHS0354</strain>
        <tissue evidence="5">Mantle</tissue>
    </source>
</reference>
<dbReference type="InterPro" id="IPR055439">
    <property type="entry name" value="Beta-prop_EML_1st"/>
</dbReference>
<dbReference type="PANTHER" id="PTHR13720">
    <property type="entry name" value="WD-40 REPEAT PROTEIN"/>
    <property type="match status" value="1"/>
</dbReference>
<accession>A0AAE0THA5</accession>
<name>A0AAE0THA5_9BIVA</name>
<dbReference type="AlphaFoldDB" id="A0AAE0THA5"/>
<organism evidence="5 6">
    <name type="scientific">Potamilus streckersoni</name>
    <dbReference type="NCBI Taxonomy" id="2493646"/>
    <lineage>
        <taxon>Eukaryota</taxon>
        <taxon>Metazoa</taxon>
        <taxon>Spiralia</taxon>
        <taxon>Lophotrochozoa</taxon>
        <taxon>Mollusca</taxon>
        <taxon>Bivalvia</taxon>
        <taxon>Autobranchia</taxon>
        <taxon>Heteroconchia</taxon>
        <taxon>Palaeoheterodonta</taxon>
        <taxon>Unionida</taxon>
        <taxon>Unionoidea</taxon>
        <taxon>Unionidae</taxon>
        <taxon>Ambleminae</taxon>
        <taxon>Lampsilini</taxon>
        <taxon>Potamilus</taxon>
    </lineage>
</organism>
<feature type="compositionally biased region" description="Basic and acidic residues" evidence="3">
    <location>
        <begin position="138"/>
        <end position="148"/>
    </location>
</feature>
<dbReference type="EMBL" id="JAEAOA010000720">
    <property type="protein sequence ID" value="KAK3609963.1"/>
    <property type="molecule type" value="Genomic_DNA"/>
</dbReference>
<dbReference type="InterPro" id="IPR036322">
    <property type="entry name" value="WD40_repeat_dom_sf"/>
</dbReference>
<feature type="region of interest" description="Disordered" evidence="3">
    <location>
        <begin position="105"/>
        <end position="193"/>
    </location>
</feature>
<gene>
    <name evidence="5" type="ORF">CHS0354_011797</name>
</gene>
<reference evidence="5" key="1">
    <citation type="journal article" date="2021" name="Genome Biol. Evol.">
        <title>A High-Quality Reference Genome for a Parasitic Bivalve with Doubly Uniparental Inheritance (Bivalvia: Unionida).</title>
        <authorList>
            <person name="Smith C.H."/>
        </authorList>
    </citation>
    <scope>NUCLEOTIDE SEQUENCE</scope>
    <source>
        <strain evidence="5">CHS0354</strain>
    </source>
</reference>
<dbReference type="SMART" id="SM00320">
    <property type="entry name" value="WD40"/>
    <property type="match status" value="2"/>
</dbReference>
<sequence>MKQEFNIKKSWPEFVGFLERAQQNAWTSCPDLKELPNKVKNQLPIEPTPLDELSSKTRNVLVNKLRKKLSLQKSDEEEEIRINNEFEEIETDKVNNNCSKPLVTAATPITKPINALSTAKKKPQTNASPSAKQKGKKKAVENERHGVSKEIQTSQKAIPLKEMKTEVQQPPESPNKKNIKEGIKLEQADKDEEKDQITAIFETDTNTKDQVLTKSENSSEEKDSYVSNIEKISEGNKSKDDKQKNGREHEESLKLQSVDGNPSLKISTEFIGGKEENILTMNIKGKTLQFTVPDDTVKKSTIDPPDQRLKLHWVYGYRGNDCRNNIYVLYSGEIVYFMSYVAVIYHIDEHRQRHYREHTDDIKCIAVHSNGILIATGQFSGKNDPKKLAHIRVWRSDTLQTVHILGFGEFEKAVACVSFAPGQDILAAVDNSSTKKLSIWDTKTGVRCGETTVRSLHFKPFHEHISEEEALDKTTKAYCNIEKQFYGLCCVLSIKGLNWPKFTRISQLS</sequence>
<evidence type="ECO:0000313" key="6">
    <source>
        <dbReference type="Proteomes" id="UP001195483"/>
    </source>
</evidence>
<dbReference type="GO" id="GO:0000226">
    <property type="term" value="P:microtubule cytoskeleton organization"/>
    <property type="evidence" value="ECO:0007669"/>
    <property type="project" value="TreeGrafter"/>
</dbReference>
<evidence type="ECO:0000259" key="4">
    <source>
        <dbReference type="Pfam" id="PF23409"/>
    </source>
</evidence>
<dbReference type="InterPro" id="IPR015943">
    <property type="entry name" value="WD40/YVTN_repeat-like_dom_sf"/>
</dbReference>
<dbReference type="Pfam" id="PF03451">
    <property type="entry name" value="HELP"/>
    <property type="match status" value="1"/>
</dbReference>
<dbReference type="Gene3D" id="2.130.10.10">
    <property type="entry name" value="YVTN repeat-like/Quinoprotein amine dehydrogenase"/>
    <property type="match status" value="1"/>
</dbReference>
<dbReference type="InterPro" id="IPR005108">
    <property type="entry name" value="HELP"/>
</dbReference>
<evidence type="ECO:0000256" key="3">
    <source>
        <dbReference type="SAM" id="MobiDB-lite"/>
    </source>
</evidence>
<dbReference type="GO" id="GO:0072686">
    <property type="term" value="C:mitotic spindle"/>
    <property type="evidence" value="ECO:0007669"/>
    <property type="project" value="TreeGrafter"/>
</dbReference>
<protein>
    <recommendedName>
        <fullName evidence="4">EML-like first beta-propeller domain-containing protein</fullName>
    </recommendedName>
</protein>
<evidence type="ECO:0000256" key="2">
    <source>
        <dbReference type="ARBA" id="ARBA00022737"/>
    </source>
</evidence>
<keyword evidence="2" id="KW-0677">Repeat</keyword>
<proteinExistence type="predicted"/>